<proteinExistence type="predicted"/>
<comment type="caution">
    <text evidence="1">The sequence shown here is derived from an EMBL/GenBank/DDBJ whole genome shotgun (WGS) entry which is preliminary data.</text>
</comment>
<evidence type="ECO:0000313" key="2">
    <source>
        <dbReference type="Proteomes" id="UP001152795"/>
    </source>
</evidence>
<name>A0A7D9LV95_PARCT</name>
<protein>
    <submittedName>
        <fullName evidence="1">Uncharacterized protein</fullName>
    </submittedName>
</protein>
<dbReference type="Proteomes" id="UP001152795">
    <property type="component" value="Unassembled WGS sequence"/>
</dbReference>
<accession>A0A7D9LV95</accession>
<gene>
    <name evidence="1" type="ORF">PACLA_8A053329</name>
</gene>
<evidence type="ECO:0000313" key="1">
    <source>
        <dbReference type="EMBL" id="CAB4039391.1"/>
    </source>
</evidence>
<keyword evidence="2" id="KW-1185">Reference proteome</keyword>
<organism evidence="1 2">
    <name type="scientific">Paramuricea clavata</name>
    <name type="common">Red gorgonian</name>
    <name type="synonym">Violescent sea-whip</name>
    <dbReference type="NCBI Taxonomy" id="317549"/>
    <lineage>
        <taxon>Eukaryota</taxon>
        <taxon>Metazoa</taxon>
        <taxon>Cnidaria</taxon>
        <taxon>Anthozoa</taxon>
        <taxon>Octocorallia</taxon>
        <taxon>Malacalcyonacea</taxon>
        <taxon>Plexauridae</taxon>
        <taxon>Paramuricea</taxon>
    </lineage>
</organism>
<dbReference type="AlphaFoldDB" id="A0A7D9LV95"/>
<reference evidence="1" key="1">
    <citation type="submission" date="2020-04" db="EMBL/GenBank/DDBJ databases">
        <authorList>
            <person name="Alioto T."/>
            <person name="Alioto T."/>
            <person name="Gomez Garrido J."/>
        </authorList>
    </citation>
    <scope>NUCLEOTIDE SEQUENCE</scope>
    <source>
        <strain evidence="1">A484AB</strain>
    </source>
</reference>
<dbReference type="EMBL" id="CACRXK020025324">
    <property type="protein sequence ID" value="CAB4039391.1"/>
    <property type="molecule type" value="Genomic_DNA"/>
</dbReference>
<sequence>MMMKTIIATFLICFAAALPRDEENPWTKLLDDQIDNDELDVIQNDKKGKWTENNCCYVKGFVYKKHLVNKKSKCIRSLKVDVSPNKLKLAYKQHLDSTTTDLGGNLILHNGILYEATKAPKRCRQV</sequence>